<dbReference type="InterPro" id="IPR021760">
    <property type="entry name" value="RepC_C"/>
</dbReference>
<dbReference type="InterPro" id="IPR036388">
    <property type="entry name" value="WH-like_DNA-bd_sf"/>
</dbReference>
<proteinExistence type="predicted"/>
<gene>
    <name evidence="4" type="ORF">GGR04_004810</name>
</gene>
<evidence type="ECO:0000256" key="1">
    <source>
        <dbReference type="SAM" id="MobiDB-lite"/>
    </source>
</evidence>
<accession>A0A7W6H960</accession>
<dbReference type="RefSeq" id="WP_183203025.1">
    <property type="nucleotide sequence ID" value="NZ_JACIEK010000041.1"/>
</dbReference>
<feature type="region of interest" description="Disordered" evidence="1">
    <location>
        <begin position="249"/>
        <end position="292"/>
    </location>
</feature>
<dbReference type="Gene3D" id="1.10.10.10">
    <property type="entry name" value="Winged helix-like DNA-binding domain superfamily/Winged helix DNA-binding domain"/>
    <property type="match status" value="1"/>
</dbReference>
<reference evidence="4 5" key="1">
    <citation type="submission" date="2020-08" db="EMBL/GenBank/DDBJ databases">
        <title>Genomic Encyclopedia of Type Strains, Phase IV (KMG-IV): sequencing the most valuable type-strain genomes for metagenomic binning, comparative biology and taxonomic classification.</title>
        <authorList>
            <person name="Goeker M."/>
        </authorList>
    </citation>
    <scope>NUCLEOTIDE SEQUENCE [LARGE SCALE GENOMIC DNA]</scope>
    <source>
        <strain evidence="4 5">DSM 102238</strain>
    </source>
</reference>
<evidence type="ECO:0000259" key="3">
    <source>
        <dbReference type="Pfam" id="PF11800"/>
    </source>
</evidence>
<keyword evidence="5" id="KW-1185">Reference proteome</keyword>
<organism evidence="4 5">
    <name type="scientific">Aureimonas pseudogalii</name>
    <dbReference type="NCBI Taxonomy" id="1744844"/>
    <lineage>
        <taxon>Bacteria</taxon>
        <taxon>Pseudomonadati</taxon>
        <taxon>Pseudomonadota</taxon>
        <taxon>Alphaproteobacteria</taxon>
        <taxon>Hyphomicrobiales</taxon>
        <taxon>Aurantimonadaceae</taxon>
        <taxon>Aureimonas</taxon>
    </lineage>
</organism>
<dbReference type="InterPro" id="IPR047611">
    <property type="entry name" value="RepABC_RepC"/>
</dbReference>
<dbReference type="NCBIfam" id="NF010396">
    <property type="entry name" value="PRK13824.1"/>
    <property type="match status" value="1"/>
</dbReference>
<comment type="caution">
    <text evidence="4">The sequence shown here is derived from an EMBL/GenBank/DDBJ whole genome shotgun (WGS) entry which is preliminary data.</text>
</comment>
<name>A0A7W6H960_9HYPH</name>
<dbReference type="Pfam" id="PF11800">
    <property type="entry name" value="RP-C_C"/>
    <property type="match status" value="1"/>
</dbReference>
<evidence type="ECO:0000259" key="2">
    <source>
        <dbReference type="Pfam" id="PF03428"/>
    </source>
</evidence>
<sequence>MEPQIATTPFGGRPFTLDDVATRRHARERPAGARVGKWQVFRWISIARQQLGLGERALAVLNALLSFHPETYLEGARLVVFPSNEQLAIRAYGMAASTMRRHLASLVDAGILLRRDSPNGKRYARKGPGGVIDLAFGFDLSPLLARAPEFEQRAAEITAEKEALCRVRERISLYRRDIAKMIAAGFEAELSVPAAASAPDWPGLHHRFRTLLGCLCTRPGRLELEALAADLADLADLVLKCLECHSNSSKLSTSESQNEHHIQDSKQNSSDLEIREEKEGKETPDIPPGPLGAKPSLQPLSLVLEACPDLQDYAREPIRDWRDLIAAAAIVRPMLGISHAAYEDAQRAIGPAHAAALVAAILQRGTAIQSPGGYLRSLTARACRNQFGLTPLLNALVRSHHRAAQARQE</sequence>
<evidence type="ECO:0000313" key="4">
    <source>
        <dbReference type="EMBL" id="MBB4000924.1"/>
    </source>
</evidence>
<evidence type="ECO:0000313" key="5">
    <source>
        <dbReference type="Proteomes" id="UP000542776"/>
    </source>
</evidence>
<dbReference type="AlphaFoldDB" id="A0A7W6H960"/>
<feature type="compositionally biased region" description="Basic and acidic residues" evidence="1">
    <location>
        <begin position="272"/>
        <end position="284"/>
    </location>
</feature>
<dbReference type="Proteomes" id="UP000542776">
    <property type="component" value="Unassembled WGS sequence"/>
</dbReference>
<dbReference type="EMBL" id="JACIEK010000041">
    <property type="protein sequence ID" value="MBB4000924.1"/>
    <property type="molecule type" value="Genomic_DNA"/>
</dbReference>
<dbReference type="InterPro" id="IPR005090">
    <property type="entry name" value="RepC_N"/>
</dbReference>
<feature type="domain" description="Plasmid replication protein C C-terminal" evidence="3">
    <location>
        <begin position="299"/>
        <end position="398"/>
    </location>
</feature>
<feature type="domain" description="Plasmid replication protein C N-terminal" evidence="2">
    <location>
        <begin position="13"/>
        <end position="184"/>
    </location>
</feature>
<dbReference type="NCBIfam" id="NF040974">
    <property type="entry name" value="RepABC_RepC"/>
    <property type="match status" value="1"/>
</dbReference>
<protein>
    <submittedName>
        <fullName evidence="4">Replication initiation protein RepC</fullName>
    </submittedName>
</protein>
<dbReference type="Pfam" id="PF03428">
    <property type="entry name" value="RP-C"/>
    <property type="match status" value="1"/>
</dbReference>